<dbReference type="Proteomes" id="UP000799439">
    <property type="component" value="Unassembled WGS sequence"/>
</dbReference>
<dbReference type="EMBL" id="ML996092">
    <property type="protein sequence ID" value="KAF2148815.1"/>
    <property type="molecule type" value="Genomic_DNA"/>
</dbReference>
<protein>
    <submittedName>
        <fullName evidence="2">Uncharacterized protein</fullName>
    </submittedName>
</protein>
<organism evidence="2 3">
    <name type="scientific">Myriangium duriaei CBS 260.36</name>
    <dbReference type="NCBI Taxonomy" id="1168546"/>
    <lineage>
        <taxon>Eukaryota</taxon>
        <taxon>Fungi</taxon>
        <taxon>Dikarya</taxon>
        <taxon>Ascomycota</taxon>
        <taxon>Pezizomycotina</taxon>
        <taxon>Dothideomycetes</taxon>
        <taxon>Dothideomycetidae</taxon>
        <taxon>Myriangiales</taxon>
        <taxon>Myriangiaceae</taxon>
        <taxon>Myriangium</taxon>
    </lineage>
</organism>
<dbReference type="AlphaFoldDB" id="A0A9P4MCJ5"/>
<accession>A0A9P4MCJ5</accession>
<gene>
    <name evidence="2" type="ORF">K461DRAFT_297308</name>
</gene>
<name>A0A9P4MCJ5_9PEZI</name>
<evidence type="ECO:0000256" key="1">
    <source>
        <dbReference type="SAM" id="Coils"/>
    </source>
</evidence>
<reference evidence="2" key="1">
    <citation type="journal article" date="2020" name="Stud. Mycol.">
        <title>101 Dothideomycetes genomes: a test case for predicting lifestyles and emergence of pathogens.</title>
        <authorList>
            <person name="Haridas S."/>
            <person name="Albert R."/>
            <person name="Binder M."/>
            <person name="Bloem J."/>
            <person name="Labutti K."/>
            <person name="Salamov A."/>
            <person name="Andreopoulos B."/>
            <person name="Baker S."/>
            <person name="Barry K."/>
            <person name="Bills G."/>
            <person name="Bluhm B."/>
            <person name="Cannon C."/>
            <person name="Castanera R."/>
            <person name="Culley D."/>
            <person name="Daum C."/>
            <person name="Ezra D."/>
            <person name="Gonzalez J."/>
            <person name="Henrissat B."/>
            <person name="Kuo A."/>
            <person name="Liang C."/>
            <person name="Lipzen A."/>
            <person name="Lutzoni F."/>
            <person name="Magnuson J."/>
            <person name="Mondo S."/>
            <person name="Nolan M."/>
            <person name="Ohm R."/>
            <person name="Pangilinan J."/>
            <person name="Park H.-J."/>
            <person name="Ramirez L."/>
            <person name="Alfaro M."/>
            <person name="Sun H."/>
            <person name="Tritt A."/>
            <person name="Yoshinaga Y."/>
            <person name="Zwiers L.-H."/>
            <person name="Turgeon B."/>
            <person name="Goodwin S."/>
            <person name="Spatafora J."/>
            <person name="Crous P."/>
            <person name="Grigoriev I."/>
        </authorList>
    </citation>
    <scope>NUCLEOTIDE SEQUENCE</scope>
    <source>
        <strain evidence="2">CBS 260.36</strain>
    </source>
</reference>
<sequence length="250" mass="28957">MKISDFVPGLSYPLAGLGDARLNSTLPPTPGSELTTYGKDIIRSLEADKESLEYPQGCTAKPLQMVIPVHALENMQLEQRRAGEHDVLHRLADSERKIAAAVAARLGFERVAQKEWQVQSRELLDVRNQANVTKELLAEERRQHNEDMVAVYDFLDNTERRAHKTEQKLRESEEKNQRISAELERALAQAERFRRQVKTLEHECFVLRSRLWTVEMATQEQARQRRYENSVLQDKLNLLRCFTYAEKSQL</sequence>
<keyword evidence="1" id="KW-0175">Coiled coil</keyword>
<feature type="coiled-coil region" evidence="1">
    <location>
        <begin position="155"/>
        <end position="203"/>
    </location>
</feature>
<proteinExistence type="predicted"/>
<keyword evidence="3" id="KW-1185">Reference proteome</keyword>
<evidence type="ECO:0000313" key="3">
    <source>
        <dbReference type="Proteomes" id="UP000799439"/>
    </source>
</evidence>
<comment type="caution">
    <text evidence="2">The sequence shown here is derived from an EMBL/GenBank/DDBJ whole genome shotgun (WGS) entry which is preliminary data.</text>
</comment>
<evidence type="ECO:0000313" key="2">
    <source>
        <dbReference type="EMBL" id="KAF2148815.1"/>
    </source>
</evidence>